<evidence type="ECO:0000256" key="1">
    <source>
        <dbReference type="ARBA" id="ARBA00004651"/>
    </source>
</evidence>
<keyword evidence="9 13" id="KW-0915">Sodium</keyword>
<dbReference type="GO" id="GO:0046872">
    <property type="term" value="F:metal ion binding"/>
    <property type="evidence" value="ECO:0007669"/>
    <property type="project" value="UniProtKB-KW"/>
</dbReference>
<evidence type="ECO:0000256" key="13">
    <source>
        <dbReference type="PIRSR" id="PIRSR600175-1"/>
    </source>
</evidence>
<reference evidence="16" key="1">
    <citation type="submission" date="2025-08" db="UniProtKB">
        <authorList>
            <consortium name="RefSeq"/>
        </authorList>
    </citation>
    <scope>IDENTIFICATION</scope>
    <source>
        <tissue evidence="16">Sperm</tissue>
    </source>
</reference>
<dbReference type="RefSeq" id="XP_032823939.1">
    <property type="nucleotide sequence ID" value="XM_032968048.1"/>
</dbReference>
<organism evidence="15 16">
    <name type="scientific">Petromyzon marinus</name>
    <name type="common">Sea lamprey</name>
    <dbReference type="NCBI Taxonomy" id="7757"/>
    <lineage>
        <taxon>Eukaryota</taxon>
        <taxon>Metazoa</taxon>
        <taxon>Chordata</taxon>
        <taxon>Craniata</taxon>
        <taxon>Vertebrata</taxon>
        <taxon>Cyclostomata</taxon>
        <taxon>Hyperoartia</taxon>
        <taxon>Petromyzontiformes</taxon>
        <taxon>Petromyzontidae</taxon>
        <taxon>Petromyzon</taxon>
    </lineage>
</organism>
<evidence type="ECO:0000256" key="3">
    <source>
        <dbReference type="ARBA" id="ARBA00022475"/>
    </source>
</evidence>
<evidence type="ECO:0000256" key="7">
    <source>
        <dbReference type="ARBA" id="ARBA00022847"/>
    </source>
</evidence>
<evidence type="ECO:0000256" key="6">
    <source>
        <dbReference type="ARBA" id="ARBA00022775"/>
    </source>
</evidence>
<protein>
    <submittedName>
        <fullName evidence="16">Sodium-dependent dopamine transporter-like</fullName>
    </submittedName>
</protein>
<feature type="binding site" evidence="13">
    <location>
        <position position="107"/>
    </location>
    <ligand>
        <name>Na(+)</name>
        <dbReference type="ChEBI" id="CHEBI:29101"/>
        <label>1</label>
    </ligand>
</feature>
<dbReference type="GO" id="GO:0005334">
    <property type="term" value="F:norepinephrine:sodium symporter activity"/>
    <property type="evidence" value="ECO:0007669"/>
    <property type="project" value="TreeGrafter"/>
</dbReference>
<evidence type="ECO:0000256" key="8">
    <source>
        <dbReference type="ARBA" id="ARBA00022989"/>
    </source>
</evidence>
<evidence type="ECO:0000313" key="16">
    <source>
        <dbReference type="RefSeq" id="XP_032823939.1"/>
    </source>
</evidence>
<keyword evidence="8" id="KW-1133">Transmembrane helix</keyword>
<evidence type="ECO:0000256" key="11">
    <source>
        <dbReference type="ARBA" id="ARBA00023157"/>
    </source>
</evidence>
<dbReference type="GO" id="GO:0006865">
    <property type="term" value="P:amino acid transport"/>
    <property type="evidence" value="ECO:0007669"/>
    <property type="project" value="TreeGrafter"/>
</dbReference>
<evidence type="ECO:0000256" key="9">
    <source>
        <dbReference type="ARBA" id="ARBA00023053"/>
    </source>
</evidence>
<dbReference type="GO" id="GO:0030424">
    <property type="term" value="C:axon"/>
    <property type="evidence" value="ECO:0007669"/>
    <property type="project" value="TreeGrafter"/>
</dbReference>
<gene>
    <name evidence="16" type="primary">LOC116950323</name>
</gene>
<feature type="binding site" evidence="13">
    <location>
        <position position="102"/>
    </location>
    <ligand>
        <name>Na(+)</name>
        <dbReference type="ChEBI" id="CHEBI:29101"/>
        <label>1</label>
    </ligand>
</feature>
<dbReference type="PROSITE" id="PS50267">
    <property type="entry name" value="NA_NEUROTRAN_SYMP_3"/>
    <property type="match status" value="1"/>
</dbReference>
<proteinExistence type="predicted"/>
<evidence type="ECO:0000256" key="10">
    <source>
        <dbReference type="ARBA" id="ARBA00023136"/>
    </source>
</evidence>
<accession>A0AAJ7X732</accession>
<sequence length="141" mass="14807">MIPAHAATSRANGFAPRYSPGQIPARETELISLRDAQAPPSSPAPPSATAAAAPPDASAALLESRGLALSREPSAPPGSAGEAQRETWGRKVDFLLSVVGFAVDLGNVWRFPYVCYQNGGGALRNPRRARVSGYSFRAECT</sequence>
<keyword evidence="4" id="KW-0812">Transmembrane</keyword>
<dbReference type="AlphaFoldDB" id="A0AAJ7X732"/>
<feature type="binding site" evidence="13">
    <location>
        <position position="103"/>
    </location>
    <ligand>
        <name>Na(+)</name>
        <dbReference type="ChEBI" id="CHEBI:29101"/>
        <label>1</label>
    </ligand>
</feature>
<dbReference type="KEGG" id="pmrn:116950323"/>
<dbReference type="Pfam" id="PF00209">
    <property type="entry name" value="SNF"/>
    <property type="match status" value="1"/>
</dbReference>
<dbReference type="PANTHER" id="PTHR11616">
    <property type="entry name" value="SODIUM/CHLORIDE DEPENDENT TRANSPORTER"/>
    <property type="match status" value="1"/>
</dbReference>
<feature type="binding site" evidence="13">
    <location>
        <position position="100"/>
    </location>
    <ligand>
        <name>Na(+)</name>
        <dbReference type="ChEBI" id="CHEBI:29101"/>
        <label>1</label>
    </ligand>
</feature>
<dbReference type="Proteomes" id="UP001318040">
    <property type="component" value="Chromosome 38"/>
</dbReference>
<feature type="compositionally biased region" description="Low complexity" evidence="14">
    <location>
        <begin position="47"/>
        <end position="60"/>
    </location>
</feature>
<dbReference type="GO" id="GO:0032809">
    <property type="term" value="C:neuronal cell body membrane"/>
    <property type="evidence" value="ECO:0007669"/>
    <property type="project" value="TreeGrafter"/>
</dbReference>
<keyword evidence="10" id="KW-0472">Membrane</keyword>
<evidence type="ECO:0000256" key="5">
    <source>
        <dbReference type="ARBA" id="ARBA00022723"/>
    </source>
</evidence>
<keyword evidence="7" id="KW-0769">Symport</keyword>
<feature type="region of interest" description="Disordered" evidence="14">
    <location>
        <begin position="1"/>
        <end position="86"/>
    </location>
</feature>
<keyword evidence="15" id="KW-1185">Reference proteome</keyword>
<dbReference type="GO" id="GO:0042734">
    <property type="term" value="C:presynaptic membrane"/>
    <property type="evidence" value="ECO:0007669"/>
    <property type="project" value="TreeGrafter"/>
</dbReference>
<dbReference type="GO" id="GO:0005330">
    <property type="term" value="F:dopamine:sodium symporter activity"/>
    <property type="evidence" value="ECO:0007669"/>
    <property type="project" value="TreeGrafter"/>
</dbReference>
<evidence type="ECO:0000256" key="4">
    <source>
        <dbReference type="ARBA" id="ARBA00022692"/>
    </source>
</evidence>
<evidence type="ECO:0000256" key="14">
    <source>
        <dbReference type="SAM" id="MobiDB-lite"/>
    </source>
</evidence>
<dbReference type="GO" id="GO:0051583">
    <property type="term" value="P:dopamine uptake involved in synaptic transmission"/>
    <property type="evidence" value="ECO:0007669"/>
    <property type="project" value="TreeGrafter"/>
</dbReference>
<keyword evidence="6" id="KW-0532">Neurotransmitter transport</keyword>
<keyword evidence="5 13" id="KW-0479">Metal-binding</keyword>
<keyword evidence="11" id="KW-1015">Disulfide bond</keyword>
<keyword evidence="3" id="KW-1003">Cell membrane</keyword>
<dbReference type="InterPro" id="IPR000175">
    <property type="entry name" value="Na/ntran_symport"/>
</dbReference>
<dbReference type="InterPro" id="IPR037272">
    <property type="entry name" value="SNS_sf"/>
</dbReference>
<name>A0AAJ7X732_PETMA</name>
<keyword evidence="12" id="KW-0325">Glycoprotein</keyword>
<dbReference type="PANTHER" id="PTHR11616:SF320">
    <property type="entry name" value="SODIUM-DEPENDENT NORADRENALINE TRANSPORTER"/>
    <property type="match status" value="1"/>
</dbReference>
<comment type="subcellular location">
    <subcellularLocation>
        <location evidence="1">Cell membrane</location>
        <topology evidence="1">Multi-pass membrane protein</topology>
    </subcellularLocation>
</comment>
<evidence type="ECO:0000313" key="15">
    <source>
        <dbReference type="Proteomes" id="UP001318040"/>
    </source>
</evidence>
<keyword evidence="2" id="KW-0813">Transport</keyword>
<dbReference type="SUPFAM" id="SSF161070">
    <property type="entry name" value="SNF-like"/>
    <property type="match status" value="1"/>
</dbReference>
<evidence type="ECO:0000256" key="12">
    <source>
        <dbReference type="ARBA" id="ARBA00023180"/>
    </source>
</evidence>
<evidence type="ECO:0000256" key="2">
    <source>
        <dbReference type="ARBA" id="ARBA00022448"/>
    </source>
</evidence>